<dbReference type="STRING" id="409849.ENSPMGP00000021693"/>
<dbReference type="PANTHER" id="PTHR46501:SF2">
    <property type="entry name" value="MYOMEGALIN"/>
    <property type="match status" value="1"/>
</dbReference>
<organism evidence="3 4">
    <name type="scientific">Periophthalmus magnuspinnatus</name>
    <dbReference type="NCBI Taxonomy" id="409849"/>
    <lineage>
        <taxon>Eukaryota</taxon>
        <taxon>Metazoa</taxon>
        <taxon>Chordata</taxon>
        <taxon>Craniata</taxon>
        <taxon>Vertebrata</taxon>
        <taxon>Euteleostomi</taxon>
        <taxon>Actinopterygii</taxon>
        <taxon>Neopterygii</taxon>
        <taxon>Teleostei</taxon>
        <taxon>Neoteleostei</taxon>
        <taxon>Acanthomorphata</taxon>
        <taxon>Gobiaria</taxon>
        <taxon>Gobiiformes</taxon>
        <taxon>Gobioidei</taxon>
        <taxon>Gobiidae</taxon>
        <taxon>Oxudercinae</taxon>
        <taxon>Periophthalmus</taxon>
    </lineage>
</organism>
<feature type="region of interest" description="Disordered" evidence="2">
    <location>
        <begin position="1"/>
        <end position="33"/>
    </location>
</feature>
<dbReference type="GO" id="GO:0060090">
    <property type="term" value="F:molecular adaptor activity"/>
    <property type="evidence" value="ECO:0007669"/>
    <property type="project" value="TreeGrafter"/>
</dbReference>
<evidence type="ECO:0000313" key="4">
    <source>
        <dbReference type="Proteomes" id="UP000261520"/>
    </source>
</evidence>
<keyword evidence="4" id="KW-1185">Reference proteome</keyword>
<dbReference type="PANTHER" id="PTHR46501">
    <property type="entry name" value="MYOMEGALIN"/>
    <property type="match status" value="1"/>
</dbReference>
<feature type="coiled-coil region" evidence="1">
    <location>
        <begin position="239"/>
        <end position="277"/>
    </location>
</feature>
<feature type="region of interest" description="Disordered" evidence="2">
    <location>
        <begin position="182"/>
        <end position="201"/>
    </location>
</feature>
<accession>A0A3B4AX22</accession>
<dbReference type="GO" id="GO:0005813">
    <property type="term" value="C:centrosome"/>
    <property type="evidence" value="ECO:0007669"/>
    <property type="project" value="TreeGrafter"/>
</dbReference>
<feature type="compositionally biased region" description="Acidic residues" evidence="2">
    <location>
        <begin position="1"/>
        <end position="28"/>
    </location>
</feature>
<dbReference type="Ensembl" id="ENSPMGT00000023110.1">
    <property type="protein sequence ID" value="ENSPMGP00000021693.1"/>
    <property type="gene ID" value="ENSPMGG00000017562.1"/>
</dbReference>
<dbReference type="AlphaFoldDB" id="A0A3B4AX22"/>
<dbReference type="GO" id="GO:0007098">
    <property type="term" value="P:centrosome cycle"/>
    <property type="evidence" value="ECO:0007669"/>
    <property type="project" value="TreeGrafter"/>
</dbReference>
<reference evidence="3" key="2">
    <citation type="submission" date="2025-09" db="UniProtKB">
        <authorList>
            <consortium name="Ensembl"/>
        </authorList>
    </citation>
    <scope>IDENTIFICATION</scope>
</reference>
<dbReference type="GO" id="GO:0090063">
    <property type="term" value="P:positive regulation of microtubule nucleation"/>
    <property type="evidence" value="ECO:0007669"/>
    <property type="project" value="TreeGrafter"/>
</dbReference>
<sequence length="362" mass="41640">QCLSDQETEDELETEGEEDKESDEEEESPFASDQKYNSLIQAQARELSHLRQRIREGQGVCHILSQHLGDTTKTFEELLRSNDIDYYMGQSFREQLAQSTALAQRVVAKISGSKKEPCEITLQLILYKNDCCTLILHCLQHRAETPSSCHALSETTDQSDRTSLVSDEFQGTEDLELCSEADRPEYPGEHSLQPGRFGSEQRGMDDVTGVLYCSEMLINSDQLYTMAFNTYIFSGMHLIEEHLQEVKCLRQRLEESIRTNERLRQQLEERLASTGREGGIVHIFIKNHKVWSLVNNVNITVFKEHLQTSTFKGLIQLRNCPMRLESLKRRIRAYSHVSRQAQVIQLKPREGLHMKCVEDTVI</sequence>
<dbReference type="GO" id="GO:1903358">
    <property type="term" value="P:regulation of Golgi organization"/>
    <property type="evidence" value="ECO:0007669"/>
    <property type="project" value="TreeGrafter"/>
</dbReference>
<dbReference type="GO" id="GO:0005794">
    <property type="term" value="C:Golgi apparatus"/>
    <property type="evidence" value="ECO:0007669"/>
    <property type="project" value="TreeGrafter"/>
</dbReference>
<evidence type="ECO:0000313" key="3">
    <source>
        <dbReference type="Ensembl" id="ENSPMGP00000021693.1"/>
    </source>
</evidence>
<reference evidence="3" key="1">
    <citation type="submission" date="2025-08" db="UniProtKB">
        <authorList>
            <consortium name="Ensembl"/>
        </authorList>
    </citation>
    <scope>IDENTIFICATION</scope>
</reference>
<evidence type="ECO:0000256" key="2">
    <source>
        <dbReference type="SAM" id="MobiDB-lite"/>
    </source>
</evidence>
<dbReference type="InterPro" id="IPR052593">
    <property type="entry name" value="MT-associated_AKAP9-binding"/>
</dbReference>
<keyword evidence="1" id="KW-0175">Coiled coil</keyword>
<proteinExistence type="predicted"/>
<protein>
    <submittedName>
        <fullName evidence="3">Uncharacterized protein</fullName>
    </submittedName>
</protein>
<evidence type="ECO:0000256" key="1">
    <source>
        <dbReference type="SAM" id="Coils"/>
    </source>
</evidence>
<name>A0A3B4AX22_9GOBI</name>
<dbReference type="Proteomes" id="UP000261520">
    <property type="component" value="Unplaced"/>
</dbReference>